<dbReference type="EMBL" id="CAXDID020000050">
    <property type="protein sequence ID" value="CAL6004998.1"/>
    <property type="molecule type" value="Genomic_DNA"/>
</dbReference>
<sequence length="156" mass="18185">MELLIQVSNIISKTQFKKIDSSQRIFSGILQVEKLFGTTLFGTTRETVILLYLWKEMIQMLLFVVIRLTVLTTKEYTEKYRNLSKELYLSTGNNLFSGITINNYLKQVTSTLQKYFQVQQIGVTYLQELLIADQDGVLPIDDSKWYYVKIGSRNDF</sequence>
<comment type="caution">
    <text evidence="1">The sequence shown here is derived from an EMBL/GenBank/DDBJ whole genome shotgun (WGS) entry which is preliminary data.</text>
</comment>
<dbReference type="EMBL" id="CATOUU010000889">
    <property type="protein sequence ID" value="CAI9957452.1"/>
    <property type="molecule type" value="Genomic_DNA"/>
</dbReference>
<evidence type="ECO:0000313" key="1">
    <source>
        <dbReference type="EMBL" id="CAI9957452.1"/>
    </source>
</evidence>
<gene>
    <name evidence="2" type="ORF">HINF_LOCUS19154</name>
    <name evidence="1" type="ORF">HINF_LOCUS45097</name>
</gene>
<keyword evidence="3" id="KW-1185">Reference proteome</keyword>
<dbReference type="Proteomes" id="UP001642409">
    <property type="component" value="Unassembled WGS sequence"/>
</dbReference>
<reference evidence="2 3" key="2">
    <citation type="submission" date="2024-07" db="EMBL/GenBank/DDBJ databases">
        <authorList>
            <person name="Akdeniz Z."/>
        </authorList>
    </citation>
    <scope>NUCLEOTIDE SEQUENCE [LARGE SCALE GENOMIC DNA]</scope>
</reference>
<accession>A0AA86QNV8</accession>
<proteinExistence type="predicted"/>
<protein>
    <submittedName>
        <fullName evidence="2">Hypothetical_protein</fullName>
    </submittedName>
</protein>
<dbReference type="AlphaFoldDB" id="A0AA86QNV8"/>
<name>A0AA86QNV8_9EUKA</name>
<evidence type="ECO:0000313" key="2">
    <source>
        <dbReference type="EMBL" id="CAL6004998.1"/>
    </source>
</evidence>
<reference evidence="1" key="1">
    <citation type="submission" date="2023-06" db="EMBL/GenBank/DDBJ databases">
        <authorList>
            <person name="Kurt Z."/>
        </authorList>
    </citation>
    <scope>NUCLEOTIDE SEQUENCE</scope>
</reference>
<evidence type="ECO:0000313" key="3">
    <source>
        <dbReference type="Proteomes" id="UP001642409"/>
    </source>
</evidence>
<organism evidence="1">
    <name type="scientific">Hexamita inflata</name>
    <dbReference type="NCBI Taxonomy" id="28002"/>
    <lineage>
        <taxon>Eukaryota</taxon>
        <taxon>Metamonada</taxon>
        <taxon>Diplomonadida</taxon>
        <taxon>Hexamitidae</taxon>
        <taxon>Hexamitinae</taxon>
        <taxon>Hexamita</taxon>
    </lineage>
</organism>